<accession>A0ABR4P982</accession>
<keyword evidence="7" id="KW-0833">Ubl conjugation pathway</keyword>
<feature type="compositionally biased region" description="Basic residues" evidence="9">
    <location>
        <begin position="82"/>
        <end position="91"/>
    </location>
</feature>
<organism evidence="11 12">
    <name type="scientific">Phlyctema vagabunda</name>
    <dbReference type="NCBI Taxonomy" id="108571"/>
    <lineage>
        <taxon>Eukaryota</taxon>
        <taxon>Fungi</taxon>
        <taxon>Dikarya</taxon>
        <taxon>Ascomycota</taxon>
        <taxon>Pezizomycotina</taxon>
        <taxon>Leotiomycetes</taxon>
        <taxon>Helotiales</taxon>
        <taxon>Dermateaceae</taxon>
        <taxon>Phlyctema</taxon>
    </lineage>
</organism>
<gene>
    <name evidence="11" type="ORF">PVAG01_08375</name>
</gene>
<dbReference type="InterPro" id="IPR031127">
    <property type="entry name" value="E3_UB_ligase_RBR"/>
</dbReference>
<reference evidence="11 12" key="1">
    <citation type="submission" date="2024-06" db="EMBL/GenBank/DDBJ databases">
        <title>Complete genome of Phlyctema vagabunda strain 19-DSS-EL-015.</title>
        <authorList>
            <person name="Fiorenzani C."/>
        </authorList>
    </citation>
    <scope>NUCLEOTIDE SEQUENCE [LARGE SCALE GENOMIC DNA]</scope>
    <source>
        <strain evidence="11 12">19-DSS-EL-015</strain>
    </source>
</reference>
<evidence type="ECO:0000256" key="5">
    <source>
        <dbReference type="ARBA" id="ARBA00022737"/>
    </source>
</evidence>
<evidence type="ECO:0000256" key="1">
    <source>
        <dbReference type="ARBA" id="ARBA00001798"/>
    </source>
</evidence>
<dbReference type="PANTHER" id="PTHR11685">
    <property type="entry name" value="RBR FAMILY RING FINGER AND IBR DOMAIN-CONTAINING"/>
    <property type="match status" value="1"/>
</dbReference>
<evidence type="ECO:0000256" key="6">
    <source>
        <dbReference type="ARBA" id="ARBA00022771"/>
    </source>
</evidence>
<evidence type="ECO:0000259" key="10">
    <source>
        <dbReference type="PROSITE" id="PS51873"/>
    </source>
</evidence>
<feature type="region of interest" description="Disordered" evidence="9">
    <location>
        <begin position="501"/>
        <end position="529"/>
    </location>
</feature>
<feature type="region of interest" description="Disordered" evidence="9">
    <location>
        <begin position="632"/>
        <end position="659"/>
    </location>
</feature>
<dbReference type="Gene3D" id="3.30.40.10">
    <property type="entry name" value="Zinc/RING finger domain, C3HC4 (zinc finger)"/>
    <property type="match status" value="1"/>
</dbReference>
<dbReference type="SUPFAM" id="SSF57850">
    <property type="entry name" value="RING/U-box"/>
    <property type="match status" value="2"/>
</dbReference>
<keyword evidence="12" id="KW-1185">Reference proteome</keyword>
<evidence type="ECO:0000256" key="7">
    <source>
        <dbReference type="ARBA" id="ARBA00022786"/>
    </source>
</evidence>
<feature type="compositionally biased region" description="Polar residues" evidence="9">
    <location>
        <begin position="235"/>
        <end position="252"/>
    </location>
</feature>
<dbReference type="Pfam" id="PF01485">
    <property type="entry name" value="IBR"/>
    <property type="match status" value="1"/>
</dbReference>
<dbReference type="Proteomes" id="UP001629113">
    <property type="component" value="Unassembled WGS sequence"/>
</dbReference>
<dbReference type="PROSITE" id="PS51873">
    <property type="entry name" value="TRIAD"/>
    <property type="match status" value="1"/>
</dbReference>
<feature type="compositionally biased region" description="Basic and acidic residues" evidence="9">
    <location>
        <begin position="44"/>
        <end position="57"/>
    </location>
</feature>
<dbReference type="InterPro" id="IPR002867">
    <property type="entry name" value="IBR_dom"/>
</dbReference>
<feature type="region of interest" description="Disordered" evidence="9">
    <location>
        <begin position="688"/>
        <end position="721"/>
    </location>
</feature>
<evidence type="ECO:0000313" key="11">
    <source>
        <dbReference type="EMBL" id="KAL3419876.1"/>
    </source>
</evidence>
<keyword evidence="8" id="KW-0862">Zinc</keyword>
<feature type="compositionally biased region" description="Basic and acidic residues" evidence="9">
    <location>
        <begin position="185"/>
        <end position="201"/>
    </location>
</feature>
<feature type="domain" description="RING-type" evidence="10">
    <location>
        <begin position="293"/>
        <end position="493"/>
    </location>
</feature>
<keyword evidence="4" id="KW-0479">Metal-binding</keyword>
<evidence type="ECO:0000313" key="12">
    <source>
        <dbReference type="Proteomes" id="UP001629113"/>
    </source>
</evidence>
<dbReference type="EMBL" id="JBFCZG010000007">
    <property type="protein sequence ID" value="KAL3419876.1"/>
    <property type="molecule type" value="Genomic_DNA"/>
</dbReference>
<comment type="caution">
    <text evidence="11">The sequence shown here is derived from an EMBL/GenBank/DDBJ whole genome shotgun (WGS) entry which is preliminary data.</text>
</comment>
<keyword evidence="3" id="KW-0808">Transferase</keyword>
<dbReference type="InterPro" id="IPR017907">
    <property type="entry name" value="Znf_RING_CS"/>
</dbReference>
<evidence type="ECO:0000256" key="3">
    <source>
        <dbReference type="ARBA" id="ARBA00022679"/>
    </source>
</evidence>
<dbReference type="Gene3D" id="1.20.120.1750">
    <property type="match status" value="1"/>
</dbReference>
<dbReference type="InterPro" id="IPR013083">
    <property type="entry name" value="Znf_RING/FYVE/PHD"/>
</dbReference>
<keyword evidence="6" id="KW-0863">Zinc-finger</keyword>
<feature type="region of interest" description="Disordered" evidence="9">
    <location>
        <begin position="1"/>
        <end position="264"/>
    </location>
</feature>
<dbReference type="CDD" id="cd20335">
    <property type="entry name" value="BRcat_RBR"/>
    <property type="match status" value="1"/>
</dbReference>
<protein>
    <recommendedName>
        <fullName evidence="2">RBR-type E3 ubiquitin transferase</fullName>
        <ecNumber evidence="2">2.3.2.31</ecNumber>
    </recommendedName>
</protein>
<dbReference type="CDD" id="cd22584">
    <property type="entry name" value="Rcat_RBR_unk"/>
    <property type="match status" value="1"/>
</dbReference>
<feature type="compositionally biased region" description="Polar residues" evidence="9">
    <location>
        <begin position="68"/>
        <end position="78"/>
    </location>
</feature>
<dbReference type="EC" id="2.3.2.31" evidence="2"/>
<evidence type="ECO:0000256" key="8">
    <source>
        <dbReference type="ARBA" id="ARBA00022833"/>
    </source>
</evidence>
<name>A0ABR4P982_9HELO</name>
<evidence type="ECO:0000256" key="9">
    <source>
        <dbReference type="SAM" id="MobiDB-lite"/>
    </source>
</evidence>
<comment type="catalytic activity">
    <reaction evidence="1">
        <text>[E2 ubiquitin-conjugating enzyme]-S-ubiquitinyl-L-cysteine + [acceptor protein]-L-lysine = [E2 ubiquitin-conjugating enzyme]-L-cysteine + [acceptor protein]-N(6)-ubiquitinyl-L-lysine.</text>
        <dbReference type="EC" id="2.3.2.31"/>
    </reaction>
</comment>
<evidence type="ECO:0000256" key="4">
    <source>
        <dbReference type="ARBA" id="ARBA00022723"/>
    </source>
</evidence>
<dbReference type="InterPro" id="IPR044066">
    <property type="entry name" value="TRIAD_supradom"/>
</dbReference>
<feature type="compositionally biased region" description="Low complexity" evidence="9">
    <location>
        <begin position="118"/>
        <end position="135"/>
    </location>
</feature>
<feature type="compositionally biased region" description="Basic and acidic residues" evidence="9">
    <location>
        <begin position="511"/>
        <end position="522"/>
    </location>
</feature>
<proteinExistence type="predicted"/>
<sequence length="739" mass="84144">MANPYAEDSEHKARRRHRSHIGLAEDSHRSRGVDEIVVEPEEEEPRRERVERLDGRTTTHRRTATASKMASESQTTLQSHTSRSRRKKSHHGSVEEKKHRKRRKSRPRETDHVYAKPSSRSRSSRITIIETTAAAQEEEPSESEKDVESPAAVVRSEPKKRKIRVVYLTEEEARQKDRARRASIHTREKSGKVKEDDETAHRSRAHHSRKKPVVEATSGSPPKRSHSTREHEATSRPSLKRSNTTTSHATSVKTREPSLMSTTSTATKSNFLGSFFGPAAQSHHRHHDVPPPRLVECLTCLSDDIPVHKSAKLKCGHRMCHSCLKRIFRLSVTDPQHMPPKCCTADHIPLKHVERLFDLNFKKKWNTKFQEYTTKNRIYCPARRCGEWIKPGNIHTEHGRKYGKCSRCKTKVCCLCNCKWHGSKECPKDDETNRLLETAKQAGWQRCYSCRTMVELKEGCNHMTCRCTAEFCMICGLKWKSCNCPWFNYDAVENDRLNHMRVPENAPDNGRQAEPEPREPPLRLRRPRPVNYNDEIHLRRRQERQDEALARRLQNIAMDDHDDDYQGGIGDIHGIGNGAGHFMNQDYVRAAHNILTGAFDQANVTANYVMGVNMQRGVPSVPPAVRARNLGERYPTQQRVPPPPPMARRPSLREQRPPRPVEVVVPARTRNDYASEVEVHSPVRRIPPRRPVAAAPDAPKDSVLAGLGGKGRGSNRVSAWRSHIEPGVTPAEGVLSVVD</sequence>
<keyword evidence="5" id="KW-0677">Repeat</keyword>
<dbReference type="PROSITE" id="PS00518">
    <property type="entry name" value="ZF_RING_1"/>
    <property type="match status" value="1"/>
</dbReference>
<feature type="compositionally biased region" description="Basic and acidic residues" evidence="9">
    <location>
        <begin position="23"/>
        <end position="34"/>
    </location>
</feature>
<evidence type="ECO:0000256" key="2">
    <source>
        <dbReference type="ARBA" id="ARBA00012251"/>
    </source>
</evidence>
<feature type="compositionally biased region" description="Basic residues" evidence="9">
    <location>
        <begin position="202"/>
        <end position="211"/>
    </location>
</feature>